<dbReference type="PANTHER" id="PTHR13439:SF4">
    <property type="entry name" value="TLC DOMAIN-CONTAINING PROTEIN"/>
    <property type="match status" value="1"/>
</dbReference>
<evidence type="ECO:0000256" key="4">
    <source>
        <dbReference type="ARBA" id="ARBA00023136"/>
    </source>
</evidence>
<dbReference type="AlphaFoldDB" id="A0A7S2GRQ8"/>
<dbReference type="GO" id="GO:0007009">
    <property type="term" value="P:plasma membrane organization"/>
    <property type="evidence" value="ECO:0007669"/>
    <property type="project" value="TreeGrafter"/>
</dbReference>
<dbReference type="EMBL" id="HBGV01000273">
    <property type="protein sequence ID" value="CAD9465478.1"/>
    <property type="molecule type" value="Transcribed_RNA"/>
</dbReference>
<dbReference type="InterPro" id="IPR006634">
    <property type="entry name" value="TLC-dom"/>
</dbReference>
<organism evidence="7">
    <name type="scientific">Helicotheca tamesis</name>
    <dbReference type="NCBI Taxonomy" id="374047"/>
    <lineage>
        <taxon>Eukaryota</taxon>
        <taxon>Sar</taxon>
        <taxon>Stramenopiles</taxon>
        <taxon>Ochrophyta</taxon>
        <taxon>Bacillariophyta</taxon>
        <taxon>Mediophyceae</taxon>
        <taxon>Lithodesmiophycidae</taxon>
        <taxon>Lithodesmiales</taxon>
        <taxon>Lithodesmiaceae</taxon>
        <taxon>Helicotheca</taxon>
    </lineage>
</organism>
<feature type="transmembrane region" description="Helical" evidence="5">
    <location>
        <begin position="236"/>
        <end position="262"/>
    </location>
</feature>
<comment type="subcellular location">
    <subcellularLocation>
        <location evidence="1">Membrane</location>
        <topology evidence="1">Multi-pass membrane protein</topology>
    </subcellularLocation>
</comment>
<dbReference type="GO" id="GO:0005886">
    <property type="term" value="C:plasma membrane"/>
    <property type="evidence" value="ECO:0007669"/>
    <property type="project" value="TreeGrafter"/>
</dbReference>
<proteinExistence type="predicted"/>
<gene>
    <name evidence="7" type="ORF">HTAM1171_LOCUS167</name>
</gene>
<evidence type="ECO:0000259" key="6">
    <source>
        <dbReference type="Pfam" id="PF03798"/>
    </source>
</evidence>
<accession>A0A7S2GRQ8</accession>
<dbReference type="GO" id="GO:0097035">
    <property type="term" value="P:regulation of membrane lipid distribution"/>
    <property type="evidence" value="ECO:0007669"/>
    <property type="project" value="TreeGrafter"/>
</dbReference>
<dbReference type="PANTHER" id="PTHR13439">
    <property type="entry name" value="CT120 PROTEIN"/>
    <property type="match status" value="1"/>
</dbReference>
<dbReference type="GO" id="GO:0071709">
    <property type="term" value="P:membrane assembly"/>
    <property type="evidence" value="ECO:0007669"/>
    <property type="project" value="TreeGrafter"/>
</dbReference>
<dbReference type="InterPro" id="IPR050846">
    <property type="entry name" value="TLCD"/>
</dbReference>
<feature type="domain" description="TLC" evidence="6">
    <location>
        <begin position="129"/>
        <end position="305"/>
    </location>
</feature>
<reference evidence="7" key="1">
    <citation type="submission" date="2021-01" db="EMBL/GenBank/DDBJ databases">
        <authorList>
            <person name="Corre E."/>
            <person name="Pelletier E."/>
            <person name="Niang G."/>
            <person name="Scheremetjew M."/>
            <person name="Finn R."/>
            <person name="Kale V."/>
            <person name="Holt S."/>
            <person name="Cochrane G."/>
            <person name="Meng A."/>
            <person name="Brown T."/>
            <person name="Cohen L."/>
        </authorList>
    </citation>
    <scope>NUCLEOTIDE SEQUENCE</scope>
    <source>
        <strain evidence="7">CCMP826</strain>
    </source>
</reference>
<evidence type="ECO:0000256" key="5">
    <source>
        <dbReference type="SAM" id="Phobius"/>
    </source>
</evidence>
<sequence length="319" mass="35917">MCKGPTEPAKPVFKRKHSLLLTKESFDYSDEKHGEEFAPNPSPAPTQTSTCITIAFVIVVLCVFETLAEHFLEKNQHIHPLFESENNRAIMARHLGVDIIALGTCALLGLKNIDICKDVFSCFLSRSKKSMPEAGYETRLFTYHPAGQQLLLIFFAYNIKNLYDSYIWEDGPEFLFHHIVSATVAWAGMYPGCGHFYAIFFMGLSECSTAVLSLLAGFDDNYGVVGLGDAFPMTKIVLGVTFAISFIIFRATLWPAFTYFIFRDYKLAFKMKSEKLKGRENALTLIIVICGALTVLQAIWLVQIFIEGRNEIMKLLEAE</sequence>
<protein>
    <recommendedName>
        <fullName evidence="6">TLC domain-containing protein</fullName>
    </recommendedName>
</protein>
<evidence type="ECO:0000256" key="2">
    <source>
        <dbReference type="ARBA" id="ARBA00022692"/>
    </source>
</evidence>
<keyword evidence="3 5" id="KW-1133">Transmembrane helix</keyword>
<evidence type="ECO:0000313" key="7">
    <source>
        <dbReference type="EMBL" id="CAD9465478.1"/>
    </source>
</evidence>
<feature type="transmembrane region" description="Helical" evidence="5">
    <location>
        <begin position="47"/>
        <end position="68"/>
    </location>
</feature>
<evidence type="ECO:0000256" key="3">
    <source>
        <dbReference type="ARBA" id="ARBA00022989"/>
    </source>
</evidence>
<dbReference type="Pfam" id="PF03798">
    <property type="entry name" value="TRAM_LAG1_CLN8"/>
    <property type="match status" value="1"/>
</dbReference>
<keyword evidence="4 5" id="KW-0472">Membrane</keyword>
<feature type="transmembrane region" description="Helical" evidence="5">
    <location>
        <begin position="283"/>
        <end position="306"/>
    </location>
</feature>
<dbReference type="GO" id="GO:0055091">
    <property type="term" value="P:phospholipid homeostasis"/>
    <property type="evidence" value="ECO:0007669"/>
    <property type="project" value="TreeGrafter"/>
</dbReference>
<keyword evidence="2 5" id="KW-0812">Transmembrane</keyword>
<feature type="transmembrane region" description="Helical" evidence="5">
    <location>
        <begin position="196"/>
        <end position="216"/>
    </location>
</feature>
<evidence type="ECO:0000256" key="1">
    <source>
        <dbReference type="ARBA" id="ARBA00004141"/>
    </source>
</evidence>
<name>A0A7S2GRQ8_9STRA</name>